<sequence>MPTFNRHLLKTSRLQLTAESCDPRKRGKNNEVVCHHGRTINVVRVSADDAAKRRREVEGDQILDAPPEPLMENDELLGSNVAPVEKVKFLGEYPPTDKVLCPGSEDCSIDVESDTVVPVMFKYSVETQPGADINALLPELEENILFKLAPSTLDHCLTDEAARTRHLEGSTAPTGICSRPADFQLTAESCDPEKSESNDCFVIMGGLSVAVESGADDAAKDAVKDQILDATKSLMENDELLGSNVAPVEKVKFLGEYPPTDKVLCPGSEDCSIDVESDTVVPVMFKYSVETQPGADINALLPELEENLLFKLAPSTLDHCLTDEAARTRHLEGSTAPTGICSRPADFQLTAESCDPEKSESNDCFVIMGGLSVAVESGADDAAKDAVKDQILDATKSLMENDELLGSNVAPVEKVKFLGEYPPTDKVLCPGSEDCSIDVESDTVVPVMFKYSVETQPGADINALLPELEENLLFKLAPSTLDHCLTDEAARTRHLEGSTAPTGICSRPADFQLTAESCDPEKSESNDCFVIMGGLSVAVESSADDAAKDAVKDQILDATKSLMENDELLGSNVAPVEKVKFLGEYPPTDKVLCPGSEDCSIDVESDTVVPVMFKYSVETQPGADINALLPELEENLLFKLAPSTLDHCLTDEAARTRHLEGSTAPTGICSRPADFQLTAESCDPEKSESNDCFVIMGGLSVAVESGADDAAKDAVKDQILDATKSLMENDELLGSNVAPVEKVKFLGEYPPTDKVLCPGSEDCSIDVESDTVVPVMFKYSVETQPGADINALLPELEENLLFKLAPSTLDHCLTDEAARTRHLEGSTAPTGICSRPADFQLTAESCDPEKSESNDCFVIMGGLSVAVESGADDAAKDAVKDQILDATKSLMENDELLGSNVAPVEKVKFLEEVDGTKIIVIVDPGISAAIDDTGDEEKLYDAMIIGGACAALLFLVLAFVMFRRKKNYVDVDDAAGLDIMPGVNGSFVGAASYDLGRAATNMDVHHCTSQMCTKCYRSPPTTFLNTVVNENGRFAKENANVSISQSESNTSDFPDINQSESMDSVKTIDFLEDNMKFSCNPFGFQ</sequence>
<name>A0AAD3D616_9STRA</name>
<evidence type="ECO:0000313" key="2">
    <source>
        <dbReference type="EMBL" id="GFH58117.1"/>
    </source>
</evidence>
<evidence type="ECO:0000256" key="1">
    <source>
        <dbReference type="SAM" id="Phobius"/>
    </source>
</evidence>
<feature type="transmembrane region" description="Helical" evidence="1">
    <location>
        <begin position="942"/>
        <end position="962"/>
    </location>
</feature>
<dbReference type="Proteomes" id="UP001054902">
    <property type="component" value="Unassembled WGS sequence"/>
</dbReference>
<protein>
    <submittedName>
        <fullName evidence="2">Uncharacterized protein</fullName>
    </submittedName>
</protein>
<dbReference type="AlphaFoldDB" id="A0AAD3D616"/>
<proteinExistence type="predicted"/>
<comment type="caution">
    <text evidence="2">The sequence shown here is derived from an EMBL/GenBank/DDBJ whole genome shotgun (WGS) entry which is preliminary data.</text>
</comment>
<gene>
    <name evidence="2" type="ORF">CTEN210_14593</name>
</gene>
<reference evidence="2 3" key="1">
    <citation type="journal article" date="2021" name="Sci. Rep.">
        <title>The genome of the diatom Chaetoceros tenuissimus carries an ancient integrated fragment of an extant virus.</title>
        <authorList>
            <person name="Hongo Y."/>
            <person name="Kimura K."/>
            <person name="Takaki Y."/>
            <person name="Yoshida Y."/>
            <person name="Baba S."/>
            <person name="Kobayashi G."/>
            <person name="Nagasaki K."/>
            <person name="Hano T."/>
            <person name="Tomaru Y."/>
        </authorList>
    </citation>
    <scope>NUCLEOTIDE SEQUENCE [LARGE SCALE GENOMIC DNA]</scope>
    <source>
        <strain evidence="2 3">NIES-3715</strain>
    </source>
</reference>
<keyword evidence="1" id="KW-0812">Transmembrane</keyword>
<keyword evidence="1" id="KW-1133">Transmembrane helix</keyword>
<keyword evidence="1" id="KW-0472">Membrane</keyword>
<dbReference type="EMBL" id="BLLK01000060">
    <property type="protein sequence ID" value="GFH58117.1"/>
    <property type="molecule type" value="Genomic_DNA"/>
</dbReference>
<evidence type="ECO:0000313" key="3">
    <source>
        <dbReference type="Proteomes" id="UP001054902"/>
    </source>
</evidence>
<organism evidence="2 3">
    <name type="scientific">Chaetoceros tenuissimus</name>
    <dbReference type="NCBI Taxonomy" id="426638"/>
    <lineage>
        <taxon>Eukaryota</taxon>
        <taxon>Sar</taxon>
        <taxon>Stramenopiles</taxon>
        <taxon>Ochrophyta</taxon>
        <taxon>Bacillariophyta</taxon>
        <taxon>Coscinodiscophyceae</taxon>
        <taxon>Chaetocerotophycidae</taxon>
        <taxon>Chaetocerotales</taxon>
        <taxon>Chaetocerotaceae</taxon>
        <taxon>Chaetoceros</taxon>
    </lineage>
</organism>
<keyword evidence="3" id="KW-1185">Reference proteome</keyword>
<accession>A0AAD3D616</accession>